<dbReference type="SUPFAM" id="SSF52172">
    <property type="entry name" value="CheY-like"/>
    <property type="match status" value="1"/>
</dbReference>
<dbReference type="GO" id="GO:0003700">
    <property type="term" value="F:DNA-binding transcription factor activity"/>
    <property type="evidence" value="ECO:0007669"/>
    <property type="project" value="InterPro"/>
</dbReference>
<feature type="modified residue" description="4-aspartylphosphate" evidence="6">
    <location>
        <position position="55"/>
    </location>
</feature>
<evidence type="ECO:0000256" key="6">
    <source>
        <dbReference type="PROSITE-ProRule" id="PRU00169"/>
    </source>
</evidence>
<dbReference type="PANTHER" id="PTHR43280">
    <property type="entry name" value="ARAC-FAMILY TRANSCRIPTIONAL REGULATOR"/>
    <property type="match status" value="1"/>
</dbReference>
<dbReference type="Gene3D" id="1.10.10.60">
    <property type="entry name" value="Homeodomain-like"/>
    <property type="match status" value="2"/>
</dbReference>
<dbReference type="EMBL" id="AORV01000066">
    <property type="protein sequence ID" value="EMS69417.1"/>
    <property type="molecule type" value="Genomic_DNA"/>
</dbReference>
<protein>
    <recommendedName>
        <fullName evidence="1">Stage 0 sporulation protein A homolog</fullName>
    </recommendedName>
</protein>
<dbReference type="InterPro" id="IPR020449">
    <property type="entry name" value="Tscrpt_reg_AraC-type_HTH"/>
</dbReference>
<keyword evidence="4" id="KW-0804">Transcription</keyword>
<dbReference type="eggNOG" id="COG2207">
    <property type="taxonomic scope" value="Bacteria"/>
</dbReference>
<keyword evidence="6" id="KW-0597">Phosphoprotein</keyword>
<dbReference type="InterPro" id="IPR009057">
    <property type="entry name" value="Homeodomain-like_sf"/>
</dbReference>
<organism evidence="9 10">
    <name type="scientific">Ruminiclostridium cellobioparum subsp. termitidis CT1112</name>
    <dbReference type="NCBI Taxonomy" id="1195236"/>
    <lineage>
        <taxon>Bacteria</taxon>
        <taxon>Bacillati</taxon>
        <taxon>Bacillota</taxon>
        <taxon>Clostridia</taxon>
        <taxon>Eubacteriales</taxon>
        <taxon>Oscillospiraceae</taxon>
        <taxon>Ruminiclostridium</taxon>
    </lineage>
</organism>
<dbReference type="GO" id="GO:0043565">
    <property type="term" value="F:sequence-specific DNA binding"/>
    <property type="evidence" value="ECO:0007669"/>
    <property type="project" value="InterPro"/>
</dbReference>
<dbReference type="GO" id="GO:0000160">
    <property type="term" value="P:phosphorelay signal transduction system"/>
    <property type="evidence" value="ECO:0007669"/>
    <property type="project" value="InterPro"/>
</dbReference>
<dbReference type="SUPFAM" id="SSF46689">
    <property type="entry name" value="Homeodomain-like"/>
    <property type="match status" value="2"/>
</dbReference>
<dbReference type="PANTHER" id="PTHR43280:SF28">
    <property type="entry name" value="HTH-TYPE TRANSCRIPTIONAL ACTIVATOR RHAS"/>
    <property type="match status" value="1"/>
</dbReference>
<dbReference type="SMART" id="SM00342">
    <property type="entry name" value="HTH_ARAC"/>
    <property type="match status" value="1"/>
</dbReference>
<dbReference type="Proteomes" id="UP000014155">
    <property type="component" value="Unassembled WGS sequence"/>
</dbReference>
<dbReference type="PATRIC" id="fig|1195236.3.peg.5157"/>
<sequence>MISLLIADDEGFVRNGLIKNLNWQSLGVDLVEQAADGAAAYEKALELKPDILLTDVRMPKMDGIELATKLREVLPGCKIIFMSGYSDKEYLKSALHLKAVSYIEKPINLKEISQVISEAVSMCSREKEKQALDLKRDTTIKESLDILKFNLPIEMIQKNTDISQLEKWLNVSDIQVTPRTKFAVLIFSFGVRDWNSLSIKGFGKTCLQDLVHDFFLENGLKAFSGFKDTNTMILFILEDAGLLSENILNGLSAQIINKLKDNYPVFIGIGSVAETLQMISLSYQTAVIAAQQLFFAGYGKFSRSEVNTSLTFEINDSILTEFKNLLVSRDNDRALAFLKDLSRSIRAHANTLIPNIKSLYFKILLSLLNHAARQKIVFSAASSESILWETLSEFTTMDEVETFVLNFTAAYFSEVAMLEGVSRCISDIYEIIENNYGNPELSIKFISDKLYISHSHLCVLFKKETGKTLNQYITEFRMEKARELLEDSTVKLYYVAARVGYSDQNYFTKIFKKHTNMTPSEYREMRI</sequence>
<evidence type="ECO:0000313" key="10">
    <source>
        <dbReference type="Proteomes" id="UP000014155"/>
    </source>
</evidence>
<evidence type="ECO:0000256" key="2">
    <source>
        <dbReference type="ARBA" id="ARBA00023015"/>
    </source>
</evidence>
<comment type="function">
    <text evidence="5">May play the central regulatory role in sporulation. It may be an element of the effector pathway responsible for the activation of sporulation genes in response to nutritional stress. Spo0A may act in concert with spo0H (a sigma factor) to control the expression of some genes that are critical to the sporulation process.</text>
</comment>
<comment type="caution">
    <text evidence="9">The sequence shown here is derived from an EMBL/GenBank/DDBJ whole genome shotgun (WGS) entry which is preliminary data.</text>
</comment>
<keyword evidence="2" id="KW-0805">Transcription regulation</keyword>
<dbReference type="eggNOG" id="COG4753">
    <property type="taxonomic scope" value="Bacteria"/>
</dbReference>
<dbReference type="SMART" id="SM00448">
    <property type="entry name" value="REC"/>
    <property type="match status" value="1"/>
</dbReference>
<evidence type="ECO:0000313" key="9">
    <source>
        <dbReference type="EMBL" id="EMS69417.1"/>
    </source>
</evidence>
<evidence type="ECO:0000256" key="1">
    <source>
        <dbReference type="ARBA" id="ARBA00018672"/>
    </source>
</evidence>
<dbReference type="CDD" id="cd17536">
    <property type="entry name" value="REC_YesN-like"/>
    <property type="match status" value="1"/>
</dbReference>
<dbReference type="RefSeq" id="WP_004630466.1">
    <property type="nucleotide sequence ID" value="NZ_AORV01000066.1"/>
</dbReference>
<dbReference type="InterPro" id="IPR001789">
    <property type="entry name" value="Sig_transdc_resp-reg_receiver"/>
</dbReference>
<feature type="domain" description="Response regulatory" evidence="8">
    <location>
        <begin position="3"/>
        <end position="120"/>
    </location>
</feature>
<evidence type="ECO:0000259" key="7">
    <source>
        <dbReference type="PROSITE" id="PS01124"/>
    </source>
</evidence>
<evidence type="ECO:0000259" key="8">
    <source>
        <dbReference type="PROSITE" id="PS50110"/>
    </source>
</evidence>
<proteinExistence type="predicted"/>
<dbReference type="PROSITE" id="PS00041">
    <property type="entry name" value="HTH_ARAC_FAMILY_1"/>
    <property type="match status" value="1"/>
</dbReference>
<evidence type="ECO:0000256" key="3">
    <source>
        <dbReference type="ARBA" id="ARBA00023125"/>
    </source>
</evidence>
<dbReference type="PROSITE" id="PS01124">
    <property type="entry name" value="HTH_ARAC_FAMILY_2"/>
    <property type="match status" value="1"/>
</dbReference>
<evidence type="ECO:0000256" key="5">
    <source>
        <dbReference type="ARBA" id="ARBA00024867"/>
    </source>
</evidence>
<keyword evidence="10" id="KW-1185">Reference proteome</keyword>
<dbReference type="Pfam" id="PF12833">
    <property type="entry name" value="HTH_18"/>
    <property type="match status" value="1"/>
</dbReference>
<dbReference type="STRING" id="1195236.CTER_4964"/>
<keyword evidence="3" id="KW-0238">DNA-binding</keyword>
<dbReference type="PROSITE" id="PS50110">
    <property type="entry name" value="RESPONSE_REGULATORY"/>
    <property type="match status" value="1"/>
</dbReference>
<feature type="domain" description="HTH araC/xylS-type" evidence="7">
    <location>
        <begin position="426"/>
        <end position="525"/>
    </location>
</feature>
<dbReference type="Gene3D" id="3.40.50.2300">
    <property type="match status" value="1"/>
</dbReference>
<dbReference type="Pfam" id="PF00072">
    <property type="entry name" value="Response_reg"/>
    <property type="match status" value="1"/>
</dbReference>
<reference evidence="9 10" key="1">
    <citation type="journal article" date="2013" name="Genome Announc.">
        <title>Draft Genome Sequence of the Cellulolytic, Mesophilic, Anaerobic Bacterium Clostridium termitidis Strain CT1112 (DSM 5398).</title>
        <authorList>
            <person name="Lal S."/>
            <person name="Ramachandran U."/>
            <person name="Zhang X."/>
            <person name="Munir R."/>
            <person name="Sparling R."/>
            <person name="Levin D.B."/>
        </authorList>
    </citation>
    <scope>NUCLEOTIDE SEQUENCE [LARGE SCALE GENOMIC DNA]</scope>
    <source>
        <strain evidence="9 10">CT1112</strain>
    </source>
</reference>
<gene>
    <name evidence="9" type="ORF">CTER_4964</name>
</gene>
<evidence type="ECO:0000256" key="4">
    <source>
        <dbReference type="ARBA" id="ARBA00023163"/>
    </source>
</evidence>
<name>S0FFN3_RUMCE</name>
<dbReference type="InterPro" id="IPR011006">
    <property type="entry name" value="CheY-like_superfamily"/>
</dbReference>
<dbReference type="InterPro" id="IPR018060">
    <property type="entry name" value="HTH_AraC"/>
</dbReference>
<accession>S0FFN3</accession>
<dbReference type="PRINTS" id="PR00032">
    <property type="entry name" value="HTHARAC"/>
</dbReference>
<dbReference type="AlphaFoldDB" id="S0FFN3"/>
<dbReference type="InterPro" id="IPR018062">
    <property type="entry name" value="HTH_AraC-typ_CS"/>
</dbReference>